<dbReference type="SUPFAM" id="SSF46689">
    <property type="entry name" value="Homeodomain-like"/>
    <property type="match status" value="1"/>
</dbReference>
<dbReference type="GO" id="GO:0005524">
    <property type="term" value="F:ATP binding"/>
    <property type="evidence" value="ECO:0007669"/>
    <property type="project" value="UniProtKB-KW"/>
</dbReference>
<dbReference type="Gene3D" id="1.10.8.60">
    <property type="match status" value="1"/>
</dbReference>
<organism evidence="7 8">
    <name type="scientific">Morganella psychrotolerans</name>
    <dbReference type="NCBI Taxonomy" id="368603"/>
    <lineage>
        <taxon>Bacteria</taxon>
        <taxon>Pseudomonadati</taxon>
        <taxon>Pseudomonadota</taxon>
        <taxon>Gammaproteobacteria</taxon>
        <taxon>Enterobacterales</taxon>
        <taxon>Morganellaceae</taxon>
        <taxon>Morganella</taxon>
    </lineage>
</organism>
<dbReference type="Pfam" id="PF00158">
    <property type="entry name" value="Sigma54_activat"/>
    <property type="match status" value="1"/>
</dbReference>
<dbReference type="GO" id="GO:0005737">
    <property type="term" value="C:cytoplasm"/>
    <property type="evidence" value="ECO:0007669"/>
    <property type="project" value="InterPro"/>
</dbReference>
<evidence type="ECO:0000256" key="3">
    <source>
        <dbReference type="ARBA" id="ARBA00023015"/>
    </source>
</evidence>
<dbReference type="InterPro" id="IPR003593">
    <property type="entry name" value="AAA+_ATPase"/>
</dbReference>
<evidence type="ECO:0000256" key="2">
    <source>
        <dbReference type="ARBA" id="ARBA00022840"/>
    </source>
</evidence>
<accession>A0A1B8H0Q7</accession>
<proteinExistence type="predicted"/>
<evidence type="ECO:0000313" key="8">
    <source>
        <dbReference type="Proteomes" id="UP000092377"/>
    </source>
</evidence>
<dbReference type="InterPro" id="IPR010524">
    <property type="entry name" value="Sig_transdc_resp-reg_PrpR_N"/>
</dbReference>
<keyword evidence="1" id="KW-0547">Nucleotide-binding</keyword>
<dbReference type="InterPro" id="IPR012704">
    <property type="entry name" value="Sig_transdc_resp-reg_PrpR"/>
</dbReference>
<dbReference type="NCBIfam" id="TIGR02329">
    <property type="entry name" value="propionate_PrpR"/>
    <property type="match status" value="1"/>
</dbReference>
<dbReference type="SMART" id="SM00382">
    <property type="entry name" value="AAA"/>
    <property type="match status" value="1"/>
</dbReference>
<dbReference type="GO" id="GO:0019629">
    <property type="term" value="P:propionate catabolic process, 2-methylcitrate cycle"/>
    <property type="evidence" value="ECO:0007669"/>
    <property type="project" value="InterPro"/>
</dbReference>
<name>A0A1B8H0Q7_9GAMM</name>
<dbReference type="GO" id="GO:0006355">
    <property type="term" value="P:regulation of DNA-templated transcription"/>
    <property type="evidence" value="ECO:0007669"/>
    <property type="project" value="InterPro"/>
</dbReference>
<dbReference type="SUPFAM" id="SSF159800">
    <property type="entry name" value="PrpR receptor domain-like"/>
    <property type="match status" value="1"/>
</dbReference>
<dbReference type="GO" id="GO:0000156">
    <property type="term" value="F:phosphorelay response regulator activity"/>
    <property type="evidence" value="ECO:0007669"/>
    <property type="project" value="InterPro"/>
</dbReference>
<dbReference type="Proteomes" id="UP000092377">
    <property type="component" value="Unassembled WGS sequence"/>
</dbReference>
<keyword evidence="3" id="KW-0805">Transcription regulation</keyword>
<reference evidence="8" key="1">
    <citation type="submission" date="2016-06" db="EMBL/GenBank/DDBJ databases">
        <authorList>
            <person name="Butler K."/>
        </authorList>
    </citation>
    <scope>NUCLEOTIDE SEQUENCE [LARGE SCALE GENOMIC DNA]</scope>
    <source>
        <strain evidence="8">GCSL-Mp20</strain>
    </source>
</reference>
<dbReference type="NCBIfam" id="NF011953">
    <property type="entry name" value="PRK15424.1"/>
    <property type="match status" value="1"/>
</dbReference>
<gene>
    <name evidence="7" type="ORF">AYY18_11625</name>
</gene>
<dbReference type="InterPro" id="IPR009057">
    <property type="entry name" value="Homeodomain-like_sf"/>
</dbReference>
<evidence type="ECO:0000256" key="1">
    <source>
        <dbReference type="ARBA" id="ARBA00022741"/>
    </source>
</evidence>
<dbReference type="RefSeq" id="WP_067406236.1">
    <property type="nucleotide sequence ID" value="NZ_LZEY01000060.1"/>
</dbReference>
<feature type="domain" description="Sigma-54 factor interaction" evidence="6">
    <location>
        <begin position="214"/>
        <end position="456"/>
    </location>
</feature>
<dbReference type="PANTHER" id="PTHR32071">
    <property type="entry name" value="TRANSCRIPTIONAL REGULATORY PROTEIN"/>
    <property type="match status" value="1"/>
</dbReference>
<dbReference type="InterPro" id="IPR002078">
    <property type="entry name" value="Sigma_54_int"/>
</dbReference>
<dbReference type="SUPFAM" id="SSF52540">
    <property type="entry name" value="P-loop containing nucleoside triphosphate hydrolases"/>
    <property type="match status" value="1"/>
</dbReference>
<evidence type="ECO:0000256" key="5">
    <source>
        <dbReference type="ARBA" id="ARBA00023163"/>
    </source>
</evidence>
<dbReference type="InterPro" id="IPR058031">
    <property type="entry name" value="AAA_lid_NorR"/>
</dbReference>
<dbReference type="Pfam" id="PF02954">
    <property type="entry name" value="HTH_8"/>
    <property type="match status" value="1"/>
</dbReference>
<comment type="caution">
    <text evidence="7">The sequence shown here is derived from an EMBL/GenBank/DDBJ whole genome shotgun (WGS) entry which is preliminary data.</text>
</comment>
<dbReference type="PROSITE" id="PS50045">
    <property type="entry name" value="SIGMA54_INTERACT_4"/>
    <property type="match status" value="1"/>
</dbReference>
<dbReference type="Pfam" id="PF06506">
    <property type="entry name" value="PrpR_N"/>
    <property type="match status" value="1"/>
</dbReference>
<evidence type="ECO:0000256" key="4">
    <source>
        <dbReference type="ARBA" id="ARBA00023125"/>
    </source>
</evidence>
<keyword evidence="5" id="KW-0804">Transcription</keyword>
<dbReference type="InterPro" id="IPR025943">
    <property type="entry name" value="Sigma_54_int_dom_ATP-bd_2"/>
</dbReference>
<evidence type="ECO:0000313" key="7">
    <source>
        <dbReference type="EMBL" id="OBU02654.1"/>
    </source>
</evidence>
<dbReference type="Gene3D" id="3.40.50.2300">
    <property type="match status" value="2"/>
</dbReference>
<evidence type="ECO:0000259" key="6">
    <source>
        <dbReference type="PROSITE" id="PS50045"/>
    </source>
</evidence>
<dbReference type="InterPro" id="IPR002197">
    <property type="entry name" value="HTH_Fis"/>
</dbReference>
<dbReference type="EMBL" id="LZEY01000060">
    <property type="protein sequence ID" value="OBU02654.1"/>
    <property type="molecule type" value="Genomic_DNA"/>
</dbReference>
<sequence>MTQSDKPVIWTVSISRLFTQFRDISPEFSARATISAINLGFDAAVDAIRERLKTQRCDVIVSAGSNGAYLKQHLPVPVIVAAPGGFDVMQALVQARQISDRIGLVYYRDTFPALESLAQSFGMQIEQRSYITAEDARAACNALKAMGITVVVGAGLITDIAAECGMTGIFIYSNDAVRRAFTDAIELTRIRHQPQSFPLPVAGSLSIRHTINDILGTSGVMEQVRETITLFARSKATVMIQGESGTGKEMAAQAIHHEYTLFRTHKRTKRSTPFVAVNCGAIPESLLEAELFGYEEGAFTGSLRGGRAGLFEAADGGTLFLDEIGEMPLSLQTRLLRVLEDRAIVRIGGYKPIMVDVRVICATHGDLDKWVAEGRFRADLFYRLGVLRLQLPALRERDADILLLAEKLLKLAFAELDLPLHRGYLQQVLACSAFFYQYRWPGNARELRNLMERVALYCSAYPDKIITESLLMQLSPERRTEIQPSEIHQVVTGSAITATAAEAIARFRGDRQAAADWLGISRTTLWRRLKQERAASD</sequence>
<dbReference type="AlphaFoldDB" id="A0A1B8H0Q7"/>
<dbReference type="OrthoDB" id="9804019at2"/>
<dbReference type="InterPro" id="IPR027417">
    <property type="entry name" value="P-loop_NTPase"/>
</dbReference>
<dbReference type="PANTHER" id="PTHR32071:SF81">
    <property type="entry name" value="PROPIONATE CATABOLISM OPERON REGULATORY PROTEIN"/>
    <property type="match status" value="1"/>
</dbReference>
<dbReference type="PROSITE" id="PS00676">
    <property type="entry name" value="SIGMA54_INTERACT_2"/>
    <property type="match status" value="1"/>
</dbReference>
<keyword evidence="2" id="KW-0067">ATP-binding</keyword>
<dbReference type="FunFam" id="3.40.50.300:FF:000006">
    <property type="entry name" value="DNA-binding transcriptional regulator NtrC"/>
    <property type="match status" value="1"/>
</dbReference>
<dbReference type="Gene3D" id="3.40.50.300">
    <property type="entry name" value="P-loop containing nucleotide triphosphate hydrolases"/>
    <property type="match status" value="1"/>
</dbReference>
<dbReference type="Gene3D" id="1.10.10.60">
    <property type="entry name" value="Homeodomain-like"/>
    <property type="match status" value="1"/>
</dbReference>
<keyword evidence="4" id="KW-0238">DNA-binding</keyword>
<dbReference type="CDD" id="cd00009">
    <property type="entry name" value="AAA"/>
    <property type="match status" value="1"/>
</dbReference>
<dbReference type="Pfam" id="PF25601">
    <property type="entry name" value="AAA_lid_14"/>
    <property type="match status" value="1"/>
</dbReference>
<protein>
    <submittedName>
        <fullName evidence="7">Propionate catabolism operon regulatory protein PrpR</fullName>
    </submittedName>
</protein>
<keyword evidence="8" id="KW-1185">Reference proteome</keyword>
<dbReference type="GO" id="GO:0043565">
    <property type="term" value="F:sequence-specific DNA binding"/>
    <property type="evidence" value="ECO:0007669"/>
    <property type="project" value="InterPro"/>
</dbReference>